<dbReference type="InterPro" id="IPR018515">
    <property type="entry name" value="Tuberin-type_domain"/>
</dbReference>
<dbReference type="SUPFAM" id="SSF48371">
    <property type="entry name" value="ARM repeat"/>
    <property type="match status" value="1"/>
</dbReference>
<dbReference type="Pfam" id="PF03542">
    <property type="entry name" value="Tuberin"/>
    <property type="match status" value="1"/>
</dbReference>
<dbReference type="GO" id="GO:0051898">
    <property type="term" value="P:negative regulation of phosphatidylinositol 3-kinase/protein kinase B signal transduction"/>
    <property type="evidence" value="ECO:0007669"/>
    <property type="project" value="TreeGrafter"/>
</dbReference>
<feature type="non-terminal residue" evidence="2">
    <location>
        <position position="1"/>
    </location>
</feature>
<dbReference type="GO" id="GO:0033596">
    <property type="term" value="C:TSC1-TSC2 complex"/>
    <property type="evidence" value="ECO:0007669"/>
    <property type="project" value="TreeGrafter"/>
</dbReference>
<dbReference type="GO" id="GO:0032007">
    <property type="term" value="P:negative regulation of TOR signaling"/>
    <property type="evidence" value="ECO:0007669"/>
    <property type="project" value="TreeGrafter"/>
</dbReference>
<dbReference type="Pfam" id="PF11864">
    <property type="entry name" value="DUF3384"/>
    <property type="match status" value="1"/>
</dbReference>
<sequence>MRHLLGTDLGHQTIQILCSFLVPEGSESEFGRARGAVYFLGMGLWGGTERVKSLAHKPDAVFPALIQALRSGEPLLVYEITVSLKRLVDTLKTTESTSSSQLPSTPQPHTPLSRTVSDNLNLSTSSAAGRPAVAARHSIGQVGLLQEISHTKGEIRMRRSTWSLLFQALKLLLEFVEANPVNKETANLFHAILTAIEEEDRKGRFAGPKEELLQLIDSCRGRETTSVIRFLLMSRCTLNPSHTGWISKVVSLMDRYFKHETRLEIRLKAIDILEETVMDNRFFHSDELIECCMLPFLDNLDAEPELEVRERGANLLVAITLAVNSRKCLDLLNTLEKVIKHACPATDDINRCGPSELRDVSAAITGLTKIFATKLSHLPSEIPIRAFRILVDHLRLHYKKPNLFGHVPEIRKTIFQCFLRVRADASYHLGYLEDDGTIRYSPYLLVEGHGQESDPPTPSSTPLTAACKTSTLSVTRGCIAVVVGLRNEKGR</sequence>
<organism evidence="2">
    <name type="scientific">Cyprideis torosa</name>
    <dbReference type="NCBI Taxonomy" id="163714"/>
    <lineage>
        <taxon>Eukaryota</taxon>
        <taxon>Metazoa</taxon>
        <taxon>Ecdysozoa</taxon>
        <taxon>Arthropoda</taxon>
        <taxon>Crustacea</taxon>
        <taxon>Oligostraca</taxon>
        <taxon>Ostracoda</taxon>
        <taxon>Podocopa</taxon>
        <taxon>Podocopida</taxon>
        <taxon>Cytherocopina</taxon>
        <taxon>Cytheroidea</taxon>
        <taxon>Cytherideidae</taxon>
        <taxon>Cyprideis</taxon>
    </lineage>
</organism>
<proteinExistence type="predicted"/>
<name>A0A7R8WVC9_9CRUS</name>
<dbReference type="GO" id="GO:0030178">
    <property type="term" value="P:negative regulation of Wnt signaling pathway"/>
    <property type="evidence" value="ECO:0007669"/>
    <property type="project" value="TreeGrafter"/>
</dbReference>
<dbReference type="GO" id="GO:0051726">
    <property type="term" value="P:regulation of cell cycle"/>
    <property type="evidence" value="ECO:0007669"/>
    <property type="project" value="TreeGrafter"/>
</dbReference>
<dbReference type="PANTHER" id="PTHR10063:SF0">
    <property type="entry name" value="TUBERIN"/>
    <property type="match status" value="1"/>
</dbReference>
<evidence type="ECO:0000313" key="2">
    <source>
        <dbReference type="EMBL" id="CAD7235872.1"/>
    </source>
</evidence>
<dbReference type="InterPro" id="IPR016024">
    <property type="entry name" value="ARM-type_fold"/>
</dbReference>
<reference evidence="2" key="1">
    <citation type="submission" date="2020-11" db="EMBL/GenBank/DDBJ databases">
        <authorList>
            <person name="Tran Van P."/>
        </authorList>
    </citation>
    <scope>NUCLEOTIDE SEQUENCE</scope>
</reference>
<gene>
    <name evidence="2" type="ORF">CTOB1V02_LOCUS13687</name>
</gene>
<dbReference type="AlphaFoldDB" id="A0A7R8WVC9"/>
<dbReference type="GO" id="GO:0005096">
    <property type="term" value="F:GTPase activator activity"/>
    <property type="evidence" value="ECO:0007669"/>
    <property type="project" value="InterPro"/>
</dbReference>
<evidence type="ECO:0000256" key="1">
    <source>
        <dbReference type="SAM" id="MobiDB-lite"/>
    </source>
</evidence>
<dbReference type="PANTHER" id="PTHR10063">
    <property type="entry name" value="TUBERIN"/>
    <property type="match status" value="1"/>
</dbReference>
<accession>A0A7R8WVC9</accession>
<dbReference type="GO" id="GO:0005634">
    <property type="term" value="C:nucleus"/>
    <property type="evidence" value="ECO:0007669"/>
    <property type="project" value="InterPro"/>
</dbReference>
<dbReference type="InterPro" id="IPR024584">
    <property type="entry name" value="Tuberin_N"/>
</dbReference>
<feature type="compositionally biased region" description="Low complexity" evidence="1">
    <location>
        <begin position="95"/>
        <end position="104"/>
    </location>
</feature>
<dbReference type="EMBL" id="OB675147">
    <property type="protein sequence ID" value="CAD7235872.1"/>
    <property type="molecule type" value="Genomic_DNA"/>
</dbReference>
<dbReference type="GO" id="GO:0046627">
    <property type="term" value="P:negative regulation of insulin receptor signaling pathway"/>
    <property type="evidence" value="ECO:0007669"/>
    <property type="project" value="TreeGrafter"/>
</dbReference>
<feature type="region of interest" description="Disordered" evidence="1">
    <location>
        <begin position="95"/>
        <end position="117"/>
    </location>
</feature>
<dbReference type="InterPro" id="IPR027107">
    <property type="entry name" value="Tuberin/Ral-act_asu"/>
</dbReference>
<dbReference type="OrthoDB" id="5797019at2759"/>
<protein>
    <submittedName>
        <fullName evidence="2">Uncharacterized protein</fullName>
    </submittedName>
</protein>